<evidence type="ECO:0000256" key="8">
    <source>
        <dbReference type="SAM" id="Phobius"/>
    </source>
</evidence>
<evidence type="ECO:0000259" key="9">
    <source>
        <dbReference type="Pfam" id="PF00892"/>
    </source>
</evidence>
<dbReference type="InterPro" id="IPR004626">
    <property type="entry name" value="RarD"/>
</dbReference>
<keyword evidence="11" id="KW-1185">Reference proteome</keyword>
<keyword evidence="6 8" id="KW-1133">Transmembrane helix</keyword>
<dbReference type="GO" id="GO:0005886">
    <property type="term" value="C:plasma membrane"/>
    <property type="evidence" value="ECO:0007669"/>
    <property type="project" value="UniProtKB-SubCell"/>
</dbReference>
<feature type="transmembrane region" description="Helical" evidence="8">
    <location>
        <begin position="153"/>
        <end position="169"/>
    </location>
</feature>
<evidence type="ECO:0000313" key="10">
    <source>
        <dbReference type="EMBL" id="SKA36211.1"/>
    </source>
</evidence>
<feature type="transmembrane region" description="Helical" evidence="8">
    <location>
        <begin position="212"/>
        <end position="231"/>
    </location>
</feature>
<proteinExistence type="inferred from homology"/>
<dbReference type="SUPFAM" id="SSF103481">
    <property type="entry name" value="Multidrug resistance efflux transporter EmrE"/>
    <property type="match status" value="2"/>
</dbReference>
<accession>A0A1T4T7L3</accession>
<feature type="transmembrane region" description="Helical" evidence="8">
    <location>
        <begin position="41"/>
        <end position="62"/>
    </location>
</feature>
<feature type="transmembrane region" description="Helical" evidence="8">
    <location>
        <begin position="266"/>
        <end position="287"/>
    </location>
</feature>
<reference evidence="10 11" key="1">
    <citation type="submission" date="2017-02" db="EMBL/GenBank/DDBJ databases">
        <authorList>
            <person name="Peterson S.W."/>
        </authorList>
    </citation>
    <scope>NUCLEOTIDE SEQUENCE [LARGE SCALE GENOMIC DNA]</scope>
    <source>
        <strain evidence="10 11">USBA 369</strain>
    </source>
</reference>
<evidence type="ECO:0000256" key="6">
    <source>
        <dbReference type="ARBA" id="ARBA00022989"/>
    </source>
</evidence>
<evidence type="ECO:0000313" key="11">
    <source>
        <dbReference type="Proteomes" id="UP000190135"/>
    </source>
</evidence>
<dbReference type="InterPro" id="IPR037185">
    <property type="entry name" value="EmrE-like"/>
</dbReference>
<gene>
    <name evidence="10" type="ORF">SAMN05428963_12044</name>
</gene>
<feature type="transmembrane region" description="Helical" evidence="8">
    <location>
        <begin position="12"/>
        <end position="29"/>
    </location>
</feature>
<feature type="transmembrane region" description="Helical" evidence="8">
    <location>
        <begin position="101"/>
        <end position="123"/>
    </location>
</feature>
<feature type="transmembrane region" description="Helical" evidence="8">
    <location>
        <begin position="243"/>
        <end position="260"/>
    </location>
</feature>
<keyword evidence="3" id="KW-0813">Transport</keyword>
<keyword evidence="4" id="KW-1003">Cell membrane</keyword>
<dbReference type="PANTHER" id="PTHR32322">
    <property type="entry name" value="INNER MEMBRANE TRANSPORTER"/>
    <property type="match status" value="1"/>
</dbReference>
<dbReference type="STRING" id="1365950.SAMN05428963_12044"/>
<dbReference type="Proteomes" id="UP000190135">
    <property type="component" value="Unassembled WGS sequence"/>
</dbReference>
<dbReference type="Pfam" id="PF00892">
    <property type="entry name" value="EamA"/>
    <property type="match status" value="1"/>
</dbReference>
<dbReference type="AlphaFoldDB" id="A0A1T4T7L3"/>
<evidence type="ECO:0000256" key="4">
    <source>
        <dbReference type="ARBA" id="ARBA00022475"/>
    </source>
</evidence>
<dbReference type="NCBIfam" id="TIGR00688">
    <property type="entry name" value="rarD"/>
    <property type="match status" value="1"/>
</dbReference>
<dbReference type="InterPro" id="IPR000620">
    <property type="entry name" value="EamA_dom"/>
</dbReference>
<evidence type="ECO:0000256" key="1">
    <source>
        <dbReference type="ARBA" id="ARBA00004651"/>
    </source>
</evidence>
<feature type="domain" description="EamA" evidence="9">
    <location>
        <begin position="9"/>
        <end position="145"/>
    </location>
</feature>
<feature type="transmembrane region" description="Helical" evidence="8">
    <location>
        <begin position="181"/>
        <end position="200"/>
    </location>
</feature>
<keyword evidence="7 8" id="KW-0472">Membrane</keyword>
<organism evidence="10 11">
    <name type="scientific">Consotaella salsifontis</name>
    <dbReference type="NCBI Taxonomy" id="1365950"/>
    <lineage>
        <taxon>Bacteria</taxon>
        <taxon>Pseudomonadati</taxon>
        <taxon>Pseudomonadota</taxon>
        <taxon>Alphaproteobacteria</taxon>
        <taxon>Hyphomicrobiales</taxon>
        <taxon>Aurantimonadaceae</taxon>
        <taxon>Consotaella</taxon>
    </lineage>
</organism>
<feature type="transmembrane region" description="Helical" evidence="8">
    <location>
        <begin position="130"/>
        <end position="147"/>
    </location>
</feature>
<comment type="similarity">
    <text evidence="2">Belongs to the EamA transporter family.</text>
</comment>
<evidence type="ECO:0000256" key="3">
    <source>
        <dbReference type="ARBA" id="ARBA00022448"/>
    </source>
</evidence>
<feature type="transmembrane region" description="Helical" evidence="8">
    <location>
        <begin position="74"/>
        <end position="95"/>
    </location>
</feature>
<protein>
    <submittedName>
        <fullName evidence="10">Chloramphenicol-sensitive protein RarD</fullName>
    </submittedName>
</protein>
<keyword evidence="5 8" id="KW-0812">Transmembrane</keyword>
<dbReference type="InterPro" id="IPR050638">
    <property type="entry name" value="AA-Vitamin_Transporters"/>
</dbReference>
<evidence type="ECO:0000256" key="7">
    <source>
        <dbReference type="ARBA" id="ARBA00023136"/>
    </source>
</evidence>
<dbReference type="RefSeq" id="WP_078710202.1">
    <property type="nucleotide sequence ID" value="NZ_FUXL01000020.1"/>
</dbReference>
<evidence type="ECO:0000256" key="5">
    <source>
        <dbReference type="ARBA" id="ARBA00022692"/>
    </source>
</evidence>
<dbReference type="EMBL" id="FUXL01000020">
    <property type="protein sequence ID" value="SKA36211.1"/>
    <property type="molecule type" value="Genomic_DNA"/>
</dbReference>
<dbReference type="PANTHER" id="PTHR32322:SF2">
    <property type="entry name" value="EAMA DOMAIN-CONTAINING PROTEIN"/>
    <property type="match status" value="1"/>
</dbReference>
<dbReference type="OrthoDB" id="369870at2"/>
<evidence type="ECO:0000256" key="2">
    <source>
        <dbReference type="ARBA" id="ARBA00007362"/>
    </source>
</evidence>
<comment type="subcellular location">
    <subcellularLocation>
        <location evidence="1">Cell membrane</location>
        <topology evidence="1">Multi-pass membrane protein</topology>
    </subcellularLocation>
</comment>
<name>A0A1T4T7L3_9HYPH</name>
<sequence length="311" mass="33388">MAAETEDRRGFLYALGAYGIWGFILPIYLKSLADVPPLEVLAHRIIWSLPVAVLILWLQGVLGGVWRHFRSPRTLALATLTATLVSVNWGTYIYAVGSGQMVAAALGYYVNPLLNVVLAAIFLGERPTRIQGGAIALAVIGVAVMAVEKGGLPWLSLVLALSFGLYGLIRKMVPVGASEGFFVEVTILFLPSLALLMLAPSSGGFLVDIRETALLVAAGPLTAAPLILYAAGARLLRFTTIGILQYLTPTCVFFIAVFVYGEPFSAGQLVAFAFIWSALALYTYSLFSRKRTASSPEARSGDEARQRCPAE</sequence>